<feature type="domain" description="PH" evidence="2">
    <location>
        <begin position="1239"/>
        <end position="1352"/>
    </location>
</feature>
<feature type="region of interest" description="Disordered" evidence="1">
    <location>
        <begin position="569"/>
        <end position="606"/>
    </location>
</feature>
<feature type="compositionally biased region" description="Low complexity" evidence="1">
    <location>
        <begin position="24"/>
        <end position="35"/>
    </location>
</feature>
<feature type="region of interest" description="Disordered" evidence="1">
    <location>
        <begin position="1"/>
        <end position="35"/>
    </location>
</feature>
<dbReference type="SMART" id="SM00233">
    <property type="entry name" value="PH"/>
    <property type="match status" value="2"/>
</dbReference>
<protein>
    <recommendedName>
        <fullName evidence="2">PH domain-containing protein</fullName>
    </recommendedName>
</protein>
<feature type="region of interest" description="Disordered" evidence="1">
    <location>
        <begin position="128"/>
        <end position="203"/>
    </location>
</feature>
<comment type="caution">
    <text evidence="3">The sequence shown here is derived from an EMBL/GenBank/DDBJ whole genome shotgun (WGS) entry which is preliminary data.</text>
</comment>
<evidence type="ECO:0000313" key="4">
    <source>
        <dbReference type="Proteomes" id="UP000265618"/>
    </source>
</evidence>
<name>A0A9K3CS27_9EUKA</name>
<sequence>MSEEVGLVLPPPRLGVERPPPSPSLLSLSPTGPSPHTLYTLSACGADGSDGEDGVHGQSGASVYMAAGTRGEDGTPGRDGTPGGNGKRVEVTVERLERGMTFCRGVRVHGTADGEALDHTYTLSGGESVVIDAPGGRGGAGGDGGRGGDGGSGSPGVDGMAGTPGLAGDRMGGHGAPGGNGTDGTDGGDGGDPGNAGNGQDGGDGGAVVVSVCPADSDLLGLIGVSVPGGKAGLGGHAAAGGRGGLGGCGGRGGEGGAPGVAYGYQIGDVSYPGVDGVRGTHGVPGRSGEPGKAGVDGVSGGDGRDGGAGSVTYQLTDSSGTVAETAPLPYLPVLTGVSLGDRVGHGLVEPGSEVTVRGVSVHNVGGLPTPLKNTEVVLSLERERDSGVGQQGEEKESVEEHRYPLDSLAAGDTTVLCKGSGDTVPDTEANEDGGKDTDTPTYSFSIAAALIPSLLPHLSLPAYQSDLPTMQCTHDTTDTTYIQGYTLRGAVEVLGREQWESELEWTLPTQWPIQMVSLTHTAVKVGTDTPFDVTVKVHNVSHETLVASEGLYMDIAVPAGVHLTEGCHGYESVGSQPGEDAQTSDFGTGDSGTDPESSVGTEASDTCADSPLCISHGYRIPIPDTAPGTTLSLTPLSLTVGGSIQPYTLVPIQARLYYRDRLIQVYTSQVTVAPLYEPHHPCLIVAGPLMTRSAYVSLTAALARLGQEADCFDTEVYKGGHQSLYTLMSGGSDSGLVGEREARSALRQLTTSYTEGLVVICADILGGDGERGGIDAVPPVTLTDPAYEDPHPQVLLVTSHHTDSDTGEDCDSAMGERETWRRILYRYTRVYNTDMSLLVSGGASLLETLLMCIPFHMAYTHVFNTLKAGKSDPDAPLEDMLGRIVLQACLDEVNDVLPPSKGEWKSWKVYREDRYVMVPRIGHSDGVPFVPISLLRAVCDLRIGPYPSLFLPLLGALRRVEALTTWEARLSLYNNSLADAINAVCGAYLVEPDLYVYRTREGGIANAGLLGIKQAADEYVLQMCDDGASYTGSAYIDTQPESQTEESGAEESGYLISGLSPLTSSATTLSTLTPTQIVEEERDVENDTSEGSAYRYVTVAHKLGGVAPFRRLQQRLFVLTPSGLSWYASLAAYTAGEAPLGSAALSEIGCPRVCHNPEAVALGGTSIGMGFDCSREVNPVRYYLCFENTSVRDQLLKAIVHCIEGDCTYLLEPREGETLEEDDTLNQECHSGEEPGEREHHVFVAQKLGGKGLFKRLQTRHYVIGPDRLWWYETEAKVSDPDATPAGTVRLEGLTFRACESVSVIKAGGTRHGLRFDYMKGEREKRYLLCFPSEEHRDAVMRELQQRSKAQSGG</sequence>
<feature type="region of interest" description="Disordered" evidence="1">
    <location>
        <begin position="1071"/>
        <end position="1090"/>
    </location>
</feature>
<proteinExistence type="predicted"/>
<organism evidence="3 4">
    <name type="scientific">Kipferlia bialata</name>
    <dbReference type="NCBI Taxonomy" id="797122"/>
    <lineage>
        <taxon>Eukaryota</taxon>
        <taxon>Metamonada</taxon>
        <taxon>Carpediemonas-like organisms</taxon>
        <taxon>Kipferlia</taxon>
    </lineage>
</organism>
<dbReference type="Proteomes" id="UP000265618">
    <property type="component" value="Unassembled WGS sequence"/>
</dbReference>
<feature type="compositionally biased region" description="Polar residues" evidence="1">
    <location>
        <begin position="595"/>
        <end position="605"/>
    </location>
</feature>
<evidence type="ECO:0000313" key="3">
    <source>
        <dbReference type="EMBL" id="GIQ82233.1"/>
    </source>
</evidence>
<keyword evidence="4" id="KW-1185">Reference proteome</keyword>
<feature type="compositionally biased region" description="Acidic residues" evidence="1">
    <location>
        <begin position="1079"/>
        <end position="1089"/>
    </location>
</feature>
<reference evidence="3 4" key="1">
    <citation type="journal article" date="2018" name="PLoS ONE">
        <title>The draft genome of Kipferlia bialata reveals reductive genome evolution in fornicate parasites.</title>
        <authorList>
            <person name="Tanifuji G."/>
            <person name="Takabayashi S."/>
            <person name="Kume K."/>
            <person name="Takagi M."/>
            <person name="Nakayama T."/>
            <person name="Kamikawa R."/>
            <person name="Inagaki Y."/>
            <person name="Hashimoto T."/>
        </authorList>
    </citation>
    <scope>NUCLEOTIDE SEQUENCE [LARGE SCALE GENOMIC DNA]</scope>
    <source>
        <strain evidence="3">NY0173</strain>
    </source>
</reference>
<feature type="region of interest" description="Disordered" evidence="1">
    <location>
        <begin position="68"/>
        <end position="87"/>
    </location>
</feature>
<gene>
    <name evidence="3" type="ORF">KIPB_003333</name>
</gene>
<feature type="compositionally biased region" description="Gly residues" evidence="1">
    <location>
        <begin position="298"/>
        <end position="310"/>
    </location>
</feature>
<dbReference type="InterPro" id="IPR001849">
    <property type="entry name" value="PH_domain"/>
</dbReference>
<accession>A0A9K3CS27</accession>
<feature type="domain" description="PH" evidence="2">
    <location>
        <begin position="1088"/>
        <end position="1207"/>
    </location>
</feature>
<feature type="region of interest" description="Disordered" evidence="1">
    <location>
        <begin position="281"/>
        <end position="314"/>
    </location>
</feature>
<dbReference type="EMBL" id="BDIP01000631">
    <property type="protein sequence ID" value="GIQ82233.1"/>
    <property type="molecule type" value="Genomic_DNA"/>
</dbReference>
<feature type="compositionally biased region" description="Gly residues" evidence="1">
    <location>
        <begin position="135"/>
        <end position="156"/>
    </location>
</feature>
<evidence type="ECO:0000256" key="1">
    <source>
        <dbReference type="SAM" id="MobiDB-lite"/>
    </source>
</evidence>
<feature type="compositionally biased region" description="Pro residues" evidence="1">
    <location>
        <begin position="9"/>
        <end position="23"/>
    </location>
</feature>
<evidence type="ECO:0000259" key="2">
    <source>
        <dbReference type="SMART" id="SM00233"/>
    </source>
</evidence>
<feature type="compositionally biased region" description="Gly residues" evidence="1">
    <location>
        <begin position="173"/>
        <end position="203"/>
    </location>
</feature>